<protein>
    <recommendedName>
        <fullName evidence="1">DUF4351 domain-containing protein</fullName>
    </recommendedName>
</protein>
<reference evidence="3" key="1">
    <citation type="submission" date="2019-02" db="EMBL/GenBank/DDBJ databases">
        <title>Draft genome sequence of Sphaerospermopsis reniformis NIES-1949.</title>
        <authorList>
            <person name="Yamaguchi H."/>
            <person name="Suzuki S."/>
            <person name="Kawachi M."/>
        </authorList>
    </citation>
    <scope>NUCLEOTIDE SEQUENCE [LARGE SCALE GENOMIC DNA]</scope>
    <source>
        <strain evidence="3">NIES-1949</strain>
    </source>
</reference>
<keyword evidence="3" id="KW-1185">Reference proteome</keyword>
<evidence type="ECO:0000313" key="3">
    <source>
        <dbReference type="Proteomes" id="UP000300142"/>
    </source>
</evidence>
<feature type="domain" description="DUF4351" evidence="1">
    <location>
        <begin position="243"/>
        <end position="300"/>
    </location>
</feature>
<dbReference type="InterPro" id="IPR025587">
    <property type="entry name" value="DUF4351"/>
</dbReference>
<dbReference type="AlphaFoldDB" id="A0A480A7U0"/>
<name>A0A480A7U0_9CYAN</name>
<dbReference type="Proteomes" id="UP000300142">
    <property type="component" value="Unassembled WGS sequence"/>
</dbReference>
<organism evidence="2 3">
    <name type="scientific">Sphaerospermopsis reniformis</name>
    <dbReference type="NCBI Taxonomy" id="531300"/>
    <lineage>
        <taxon>Bacteria</taxon>
        <taxon>Bacillati</taxon>
        <taxon>Cyanobacteriota</taxon>
        <taxon>Cyanophyceae</taxon>
        <taxon>Nostocales</taxon>
        <taxon>Aphanizomenonaceae</taxon>
        <taxon>Sphaerospermopsis</taxon>
    </lineage>
</organism>
<dbReference type="PANTHER" id="PTHR35586">
    <property type="entry name" value="SLL1691 PROTEIN"/>
    <property type="match status" value="1"/>
</dbReference>
<comment type="caution">
    <text evidence="2">The sequence shown here is derived from an EMBL/GenBank/DDBJ whole genome shotgun (WGS) entry which is preliminary data.</text>
</comment>
<dbReference type="Pfam" id="PF14261">
    <property type="entry name" value="DUF4351"/>
    <property type="match status" value="1"/>
</dbReference>
<gene>
    <name evidence="2" type="ORF">SR1949_50970</name>
</gene>
<evidence type="ECO:0000313" key="2">
    <source>
        <dbReference type="EMBL" id="GCL39966.1"/>
    </source>
</evidence>
<proteinExistence type="predicted"/>
<dbReference type="PANTHER" id="PTHR35586:SF2">
    <property type="entry name" value="SLL1542 PROTEIN"/>
    <property type="match status" value="1"/>
</dbReference>
<evidence type="ECO:0000259" key="1">
    <source>
        <dbReference type="Pfam" id="PF14261"/>
    </source>
</evidence>
<dbReference type="RefSeq" id="WP_137669392.1">
    <property type="nucleotide sequence ID" value="NZ_BJCE01000364.1"/>
</dbReference>
<dbReference type="EMBL" id="BJCE01000364">
    <property type="protein sequence ID" value="GCL39966.1"/>
    <property type="molecule type" value="Genomic_DNA"/>
</dbReference>
<sequence>MTRFIYDEFSKDYLEELLQDFGEIQAPYKISSEVREIDVYFSPFPQQNPDIKKLGLLGDLAKTPAIFEPYRNSVTDEQIEDCILKLLEVKRVLRKEFKDKNTKIPDHQIPRLWIITPTLSDRILSSFGAFSSTKFCQGVYEIAEYFRAGIVVIHQLPETPETIWLRILGREKVQSKAIDELLSLDTDEQFKRKTLELFYVLMDRIAIRNPKTITEVNMRRLVNYYQQDRDLAVQEGKTLGKIEGKNEEGSLLVIKQLIKRFKNINPEVTQKIQQLSLEKIEELAEALLDFNQYQDLENWLQQNQ</sequence>
<accession>A0A480A7U0</accession>